<evidence type="ECO:0000313" key="3">
    <source>
        <dbReference type="Proteomes" id="UP000176377"/>
    </source>
</evidence>
<accession>A0A1F6DHL0</accession>
<dbReference type="Proteomes" id="UP000176377">
    <property type="component" value="Unassembled WGS sequence"/>
</dbReference>
<comment type="caution">
    <text evidence="2">The sequence shown here is derived from an EMBL/GenBank/DDBJ whole genome shotgun (WGS) entry which is preliminary data.</text>
</comment>
<feature type="transmembrane region" description="Helical" evidence="1">
    <location>
        <begin position="91"/>
        <end position="110"/>
    </location>
</feature>
<evidence type="ECO:0000313" key="2">
    <source>
        <dbReference type="EMBL" id="OGG60797.1"/>
    </source>
</evidence>
<feature type="transmembrane region" description="Helical" evidence="1">
    <location>
        <begin position="59"/>
        <end position="79"/>
    </location>
</feature>
<keyword evidence="1" id="KW-0812">Transmembrane</keyword>
<keyword evidence="1" id="KW-0472">Membrane</keyword>
<protein>
    <submittedName>
        <fullName evidence="2">Uncharacterized protein</fullName>
    </submittedName>
</protein>
<keyword evidence="1" id="KW-1133">Transmembrane helix</keyword>
<sequence>MHRSARRVAGMFPILIALAPYAVFAQGKGLPQQIVPCTGADCKCQDLITLGQNLINTGIFIAIFLSAMLFAYAGWLYLTNEAIGKQEKAKGIFANVAIGLIIILASWLVVDTLMRGVLKDNIVWNNICQNLGF</sequence>
<proteinExistence type="predicted"/>
<name>A0A1F6DHL0_9BACT</name>
<reference evidence="2 3" key="1">
    <citation type="journal article" date="2016" name="Nat. Commun.">
        <title>Thousands of microbial genomes shed light on interconnected biogeochemical processes in an aquifer system.</title>
        <authorList>
            <person name="Anantharaman K."/>
            <person name="Brown C.T."/>
            <person name="Hug L.A."/>
            <person name="Sharon I."/>
            <person name="Castelle C.J."/>
            <person name="Probst A.J."/>
            <person name="Thomas B.C."/>
            <person name="Singh A."/>
            <person name="Wilkins M.J."/>
            <person name="Karaoz U."/>
            <person name="Brodie E.L."/>
            <person name="Williams K.H."/>
            <person name="Hubbard S.S."/>
            <person name="Banfield J.F."/>
        </authorList>
    </citation>
    <scope>NUCLEOTIDE SEQUENCE [LARGE SCALE GENOMIC DNA]</scope>
</reference>
<dbReference type="EMBL" id="MFLA01000001">
    <property type="protein sequence ID" value="OGG60797.1"/>
    <property type="molecule type" value="Genomic_DNA"/>
</dbReference>
<gene>
    <name evidence="2" type="ORF">A2765_01650</name>
</gene>
<evidence type="ECO:0000256" key="1">
    <source>
        <dbReference type="SAM" id="Phobius"/>
    </source>
</evidence>
<organism evidence="2 3">
    <name type="scientific">Candidatus Kaiserbacteria bacterium RIFCSPHIGHO2_01_FULL_56_24</name>
    <dbReference type="NCBI Taxonomy" id="1798487"/>
    <lineage>
        <taxon>Bacteria</taxon>
        <taxon>Candidatus Kaiseribacteriota</taxon>
    </lineage>
</organism>
<dbReference type="AlphaFoldDB" id="A0A1F6DHL0"/>